<gene>
    <name evidence="3" type="ORF">WIS52_03060</name>
</gene>
<dbReference type="Gene3D" id="3.40.50.12780">
    <property type="entry name" value="N-terminal domain of ligase-like"/>
    <property type="match status" value="1"/>
</dbReference>
<evidence type="ECO:0000259" key="2">
    <source>
        <dbReference type="Pfam" id="PF13193"/>
    </source>
</evidence>
<dbReference type="Pfam" id="PF13193">
    <property type="entry name" value="AMP-binding_C"/>
    <property type="match status" value="1"/>
</dbReference>
<comment type="caution">
    <text evidence="3">The sequence shown here is derived from an EMBL/GenBank/DDBJ whole genome shotgun (WGS) entry which is preliminary data.</text>
</comment>
<dbReference type="PANTHER" id="PTHR43767">
    <property type="entry name" value="LONG-CHAIN-FATTY-ACID--COA LIGASE"/>
    <property type="match status" value="1"/>
</dbReference>
<dbReference type="InterPro" id="IPR020845">
    <property type="entry name" value="AMP-binding_CS"/>
</dbReference>
<proteinExistence type="predicted"/>
<accession>A0ABV1K6H4</accession>
<dbReference type="PROSITE" id="PS00455">
    <property type="entry name" value="AMP_BINDING"/>
    <property type="match status" value="1"/>
</dbReference>
<dbReference type="Proteomes" id="UP001494902">
    <property type="component" value="Unassembled WGS sequence"/>
</dbReference>
<dbReference type="RefSeq" id="WP_349296514.1">
    <property type="nucleotide sequence ID" value="NZ_JBEDNQ010000001.1"/>
</dbReference>
<dbReference type="InterPro" id="IPR050237">
    <property type="entry name" value="ATP-dep_AMP-bd_enzyme"/>
</dbReference>
<dbReference type="InterPro" id="IPR025110">
    <property type="entry name" value="AMP-bd_C"/>
</dbReference>
<reference evidence="3 4" key="1">
    <citation type="submission" date="2024-03" db="EMBL/GenBank/DDBJ databases">
        <title>Draft genome sequence of Pseudonocardia nematodicida JCM 31783.</title>
        <authorList>
            <person name="Butdee W."/>
            <person name="Duangmal K."/>
        </authorList>
    </citation>
    <scope>NUCLEOTIDE SEQUENCE [LARGE SCALE GENOMIC DNA]</scope>
    <source>
        <strain evidence="3 4">JCM 31783</strain>
    </source>
</reference>
<dbReference type="SUPFAM" id="SSF56801">
    <property type="entry name" value="Acetyl-CoA synthetase-like"/>
    <property type="match status" value="1"/>
</dbReference>
<dbReference type="InterPro" id="IPR000873">
    <property type="entry name" value="AMP-dep_synth/lig_dom"/>
</dbReference>
<dbReference type="EMBL" id="JBEDNQ010000001">
    <property type="protein sequence ID" value="MEQ3549439.1"/>
    <property type="molecule type" value="Genomic_DNA"/>
</dbReference>
<feature type="domain" description="AMP-dependent synthetase/ligase" evidence="1">
    <location>
        <begin position="15"/>
        <end position="373"/>
    </location>
</feature>
<organism evidence="3 4">
    <name type="scientific">Pseudonocardia nematodicida</name>
    <dbReference type="NCBI Taxonomy" id="1206997"/>
    <lineage>
        <taxon>Bacteria</taxon>
        <taxon>Bacillati</taxon>
        <taxon>Actinomycetota</taxon>
        <taxon>Actinomycetes</taxon>
        <taxon>Pseudonocardiales</taxon>
        <taxon>Pseudonocardiaceae</taxon>
        <taxon>Pseudonocardia</taxon>
    </lineage>
</organism>
<dbReference type="Pfam" id="PF00501">
    <property type="entry name" value="AMP-binding"/>
    <property type="match status" value="1"/>
</dbReference>
<dbReference type="InterPro" id="IPR042099">
    <property type="entry name" value="ANL_N_sf"/>
</dbReference>
<feature type="domain" description="AMP-binding enzyme C-terminal" evidence="2">
    <location>
        <begin position="444"/>
        <end position="519"/>
    </location>
</feature>
<sequence>MTGAERIEDFATWFERITALAPRRPAILCGDRTVTWAQLDESADRLAGYLDRAGVRPGQRFGLAARNSPDYVAALMAVLKLGATPINVNYRYRPAEMAHVLTGSGARGAVADPDVVPAVTEAGAGVVVTVDPAGGFGPEVAAARRLPRRQRADAEWVLYTGGTTGYPKAVLGRQSERLEAAWSGGFGTLGIDVDAIGPDAALRAALARDPFGPDGLVHLPASPLMHGTGIYSALGALCVGTPLALLPDRRTEGEDLLAALARHGVTDLTIVGDAFALRLLDALDSAAAEGRDPGIGRLRRIRSIGAVWTPPVKRRLLAHADVTLMDTIAASEGGVYAHARVTRETPDDEVGTFTLAPGARLLDPAGRDVPPGSDEIGLLAAPVVPGAGYEGDPDRTADAFRDLDGVRWSVPGDMARLGADGRLRLLGRGNQVINTGGEKVFADEVELALRTHPGVRDAVVVGVPDERWGTTVGAVVSLVAGARAGADELAAHVGTQLAGYKKPRRIAIVDEVPRLVTGKADLRWARSHLAGRESPVR</sequence>
<evidence type="ECO:0000259" key="1">
    <source>
        <dbReference type="Pfam" id="PF00501"/>
    </source>
</evidence>
<name>A0ABV1K6H4_9PSEU</name>
<dbReference type="PANTHER" id="PTHR43767:SF1">
    <property type="entry name" value="NONRIBOSOMAL PEPTIDE SYNTHASE PES1 (EUROFUNG)-RELATED"/>
    <property type="match status" value="1"/>
</dbReference>
<protein>
    <submittedName>
        <fullName evidence="3">AMP-binding protein</fullName>
    </submittedName>
</protein>
<evidence type="ECO:0000313" key="3">
    <source>
        <dbReference type="EMBL" id="MEQ3549439.1"/>
    </source>
</evidence>
<dbReference type="Gene3D" id="3.30.300.30">
    <property type="match status" value="1"/>
</dbReference>
<evidence type="ECO:0000313" key="4">
    <source>
        <dbReference type="Proteomes" id="UP001494902"/>
    </source>
</evidence>
<dbReference type="InterPro" id="IPR045851">
    <property type="entry name" value="AMP-bd_C_sf"/>
</dbReference>
<keyword evidence="4" id="KW-1185">Reference proteome</keyword>